<keyword evidence="1" id="KW-1133">Transmembrane helix</keyword>
<reference evidence="2" key="1">
    <citation type="submission" date="2021-03" db="EMBL/GenBank/DDBJ databases">
        <title>Taxonomic study of Clostridium polyendosporum from meadow-gley soil under rice.</title>
        <authorList>
            <person name="Kobayashi H."/>
            <person name="Tanizawa Y."/>
            <person name="Yagura M."/>
        </authorList>
    </citation>
    <scope>NUCLEOTIDE SEQUENCE</scope>
    <source>
        <strain evidence="2">JCM 30710</strain>
    </source>
</reference>
<gene>
    <name evidence="2" type="ORF">CPJCM30710_33780</name>
</gene>
<dbReference type="Proteomes" id="UP000679179">
    <property type="component" value="Unassembled WGS sequence"/>
</dbReference>
<dbReference type="EMBL" id="BOPZ01000056">
    <property type="protein sequence ID" value="GIM30712.1"/>
    <property type="molecule type" value="Genomic_DNA"/>
</dbReference>
<feature type="transmembrane region" description="Helical" evidence="1">
    <location>
        <begin position="29"/>
        <end position="54"/>
    </location>
</feature>
<comment type="caution">
    <text evidence="2">The sequence shown here is derived from an EMBL/GenBank/DDBJ whole genome shotgun (WGS) entry which is preliminary data.</text>
</comment>
<dbReference type="AlphaFoldDB" id="A0A919S2V3"/>
<organism evidence="2 3">
    <name type="scientific">Clostridium polyendosporum</name>
    <dbReference type="NCBI Taxonomy" id="69208"/>
    <lineage>
        <taxon>Bacteria</taxon>
        <taxon>Bacillati</taxon>
        <taxon>Bacillota</taxon>
        <taxon>Clostridia</taxon>
        <taxon>Eubacteriales</taxon>
        <taxon>Clostridiaceae</taxon>
        <taxon>Clostridium</taxon>
    </lineage>
</organism>
<dbReference type="RefSeq" id="WP_212905377.1">
    <property type="nucleotide sequence ID" value="NZ_BOPZ01000056.1"/>
</dbReference>
<keyword evidence="1" id="KW-0472">Membrane</keyword>
<keyword evidence="3" id="KW-1185">Reference proteome</keyword>
<evidence type="ECO:0000313" key="3">
    <source>
        <dbReference type="Proteomes" id="UP000679179"/>
    </source>
</evidence>
<proteinExistence type="predicted"/>
<evidence type="ECO:0000256" key="1">
    <source>
        <dbReference type="SAM" id="Phobius"/>
    </source>
</evidence>
<keyword evidence="1" id="KW-0812">Transmembrane</keyword>
<sequence>MSKKHDCCYRVMPYGGAAPYNGVAPYSGVAPYAGSGFGGCCYWIWFLLIILFFCNRRGNCDL</sequence>
<evidence type="ECO:0000313" key="2">
    <source>
        <dbReference type="EMBL" id="GIM30712.1"/>
    </source>
</evidence>
<protein>
    <submittedName>
        <fullName evidence="2">Uncharacterized protein</fullName>
    </submittedName>
</protein>
<accession>A0A919S2V3</accession>
<name>A0A919S2V3_9CLOT</name>